<dbReference type="Pfam" id="PF00112">
    <property type="entry name" value="Peptidase_C1"/>
    <property type="match status" value="1"/>
</dbReference>
<keyword evidence="4" id="KW-1185">Reference proteome</keyword>
<dbReference type="SUPFAM" id="SSF54001">
    <property type="entry name" value="Cysteine proteinases"/>
    <property type="match status" value="1"/>
</dbReference>
<evidence type="ECO:0000256" key="1">
    <source>
        <dbReference type="SAM" id="MobiDB-lite"/>
    </source>
</evidence>
<dbReference type="Proteomes" id="UP000697995">
    <property type="component" value="Unassembled WGS sequence"/>
</dbReference>
<name>A0ABS1CRV7_9PROT</name>
<dbReference type="InterPro" id="IPR029058">
    <property type="entry name" value="AB_hydrolase_fold"/>
</dbReference>
<feature type="compositionally biased region" description="Low complexity" evidence="1">
    <location>
        <begin position="10"/>
        <end position="32"/>
    </location>
</feature>
<dbReference type="CDD" id="cd02619">
    <property type="entry name" value="Peptidase_C1"/>
    <property type="match status" value="1"/>
</dbReference>
<dbReference type="EMBL" id="NRSG01000011">
    <property type="protein sequence ID" value="MBK1657191.1"/>
    <property type="molecule type" value="Genomic_DNA"/>
</dbReference>
<accession>A0ABS1CRV7</accession>
<evidence type="ECO:0000259" key="2">
    <source>
        <dbReference type="SMART" id="SM00645"/>
    </source>
</evidence>
<feature type="region of interest" description="Disordered" evidence="1">
    <location>
        <begin position="1"/>
        <end position="47"/>
    </location>
</feature>
<evidence type="ECO:0000313" key="4">
    <source>
        <dbReference type="Proteomes" id="UP000697995"/>
    </source>
</evidence>
<dbReference type="RefSeq" id="WP_133222733.1">
    <property type="nucleotide sequence ID" value="NZ_NRSG01000011.1"/>
</dbReference>
<feature type="domain" description="Peptidase C1A papain C-terminal" evidence="2">
    <location>
        <begin position="66"/>
        <end position="298"/>
    </location>
</feature>
<protein>
    <recommendedName>
        <fullName evidence="2">Peptidase C1A papain C-terminal domain-containing protein</fullName>
    </recommendedName>
</protein>
<sequence>MARTRPRQNAAAADASAPKTTRPAAASRRAPPAEAPARRKGKPVLDAMPDRIDIRDWPYQPKLGPLPDRMVNCDLVPAILDQGQEGACTGFALAAVVNYLLARRADGGAPEPRLPVSPRMLYEMARCYDEWPGEHYEGSSARGGMLGWARHGACPAAMWPKTRHGRKHLTPEIAEAARQVPGGAFYRVSHREIRDMHAALAEVGILYCTLMVHDGWFAPGPERVAVAYRQAGAERTRRLPVIRRDGRADSGHAVAIVGYTAEGFVIQNSWGEDWGDGGFALLPYEDYLMHATDVWVAQLGVPVKVDLWARGGADTTKGLARAMPAIPLADIRPFVIDVANNGELSSSGDYWTTESDLQRLFRETIPKATEGWKRRRVMLYLHGGLNDEQAAARRVVAFRDVLLRNEIYPLHVMWESGAADAIRDIIADVLTGADARAGNAVADWLKSMRDGLVEGKDRSLELTVAGPGGALWREMKENARLSSEHRRKIGAMQLMAKHAQAAMQALPAAARAGWELHVVAHSAGSIYAAHALPQLAASGIALRSLHLMAPAITVELFKATMLPAIRAGTCPVPDLYVLSDVGERDDDVGPYGKSLLYLVSNAFEPRRDTPLLGMERWVRQVPKSPAPDAEVAALLRQTLVVAGAPARGSLGPSRSDSHGGFDNDPDTLNSILRRILGAAPKPGFETRDLQY</sequence>
<dbReference type="InterPro" id="IPR000668">
    <property type="entry name" value="Peptidase_C1A_C"/>
</dbReference>
<gene>
    <name evidence="3" type="ORF">CKO45_02975</name>
</gene>
<comment type="caution">
    <text evidence="3">The sequence shown here is derived from an EMBL/GenBank/DDBJ whole genome shotgun (WGS) entry which is preliminary data.</text>
</comment>
<dbReference type="InterPro" id="IPR038765">
    <property type="entry name" value="Papain-like_cys_pep_sf"/>
</dbReference>
<dbReference type="SUPFAM" id="SSF53474">
    <property type="entry name" value="alpha/beta-Hydrolases"/>
    <property type="match status" value="1"/>
</dbReference>
<reference evidence="3 4" key="1">
    <citation type="journal article" date="2020" name="Microorganisms">
        <title>Osmotic Adaptation and Compatible Solute Biosynthesis of Phototrophic Bacteria as Revealed from Genome Analyses.</title>
        <authorList>
            <person name="Imhoff J.F."/>
            <person name="Rahn T."/>
            <person name="Kunzel S."/>
            <person name="Keller A."/>
            <person name="Neulinger S.C."/>
        </authorList>
    </citation>
    <scope>NUCLEOTIDE SEQUENCE [LARGE SCALE GENOMIC DNA]</scope>
    <source>
        <strain evidence="3 4">DSM 15382</strain>
    </source>
</reference>
<dbReference type="SMART" id="SM00645">
    <property type="entry name" value="Pept_C1"/>
    <property type="match status" value="1"/>
</dbReference>
<organism evidence="3 4">
    <name type="scientific">Paracraurococcus ruber</name>
    <dbReference type="NCBI Taxonomy" id="77675"/>
    <lineage>
        <taxon>Bacteria</taxon>
        <taxon>Pseudomonadati</taxon>
        <taxon>Pseudomonadota</taxon>
        <taxon>Alphaproteobacteria</taxon>
        <taxon>Acetobacterales</taxon>
        <taxon>Roseomonadaceae</taxon>
        <taxon>Paracraurococcus</taxon>
    </lineage>
</organism>
<evidence type="ECO:0000313" key="3">
    <source>
        <dbReference type="EMBL" id="MBK1657191.1"/>
    </source>
</evidence>
<proteinExistence type="predicted"/>
<dbReference type="Gene3D" id="3.90.70.10">
    <property type="entry name" value="Cysteine proteinases"/>
    <property type="match status" value="1"/>
</dbReference>